<dbReference type="AlphaFoldDB" id="A0A1N5TIY8"/>
<proteinExistence type="predicted"/>
<dbReference type="Proteomes" id="UP000195607">
    <property type="component" value="Chromosome I"/>
</dbReference>
<dbReference type="InterPro" id="IPR043129">
    <property type="entry name" value="ATPase_NBD"/>
</dbReference>
<dbReference type="InterPro" id="IPR000600">
    <property type="entry name" value="ROK"/>
</dbReference>
<dbReference type="Proteomes" id="UP000187822">
    <property type="component" value="Chromosome I"/>
</dbReference>
<dbReference type="KEGG" id="cdiv:CPM_0583"/>
<evidence type="ECO:0000313" key="1">
    <source>
        <dbReference type="EMBL" id="SIM48373.1"/>
    </source>
</evidence>
<name>A0A1N5TIY8_9ARCH</name>
<gene>
    <name evidence="2" type="ORF">CPM_0583</name>
    <name evidence="1" type="ORF">CSP5_0590</name>
</gene>
<organism evidence="1 4">
    <name type="scientific">Cuniculiplasma divulgatum</name>
    <dbReference type="NCBI Taxonomy" id="1673428"/>
    <lineage>
        <taxon>Archaea</taxon>
        <taxon>Methanobacteriati</taxon>
        <taxon>Thermoplasmatota</taxon>
        <taxon>Thermoplasmata</taxon>
        <taxon>Thermoplasmatales</taxon>
        <taxon>Cuniculiplasmataceae</taxon>
        <taxon>Cuniculiplasma</taxon>
    </lineage>
</organism>
<dbReference type="Pfam" id="PF00480">
    <property type="entry name" value="ROK"/>
    <property type="match status" value="1"/>
</dbReference>
<reference evidence="3" key="3">
    <citation type="submission" date="2016-06" db="EMBL/GenBank/DDBJ databases">
        <authorList>
            <person name="Toshchakov V.S."/>
        </authorList>
    </citation>
    <scope>NUCLEOTIDE SEQUENCE [LARGE SCALE GENOMIC DNA]</scope>
    <source>
        <strain>PM4 (JCM 30641</strain>
        <strain evidence="3">\VKM B-2940)</strain>
    </source>
</reference>
<protein>
    <submittedName>
        <fullName evidence="1">ROK family protein</fullName>
    </submittedName>
</protein>
<dbReference type="EMBL" id="LT719092">
    <property type="protein sequence ID" value="SJK84458.1"/>
    <property type="molecule type" value="Genomic_DNA"/>
</dbReference>
<dbReference type="PANTHER" id="PTHR18964:SF149">
    <property type="entry name" value="BIFUNCTIONAL UDP-N-ACETYLGLUCOSAMINE 2-EPIMERASE_N-ACETYLMANNOSAMINE KINASE"/>
    <property type="match status" value="1"/>
</dbReference>
<evidence type="ECO:0000313" key="2">
    <source>
        <dbReference type="EMBL" id="SJK84458.1"/>
    </source>
</evidence>
<accession>A0A1N5TIY8</accession>
<dbReference type="PROSITE" id="PS01125">
    <property type="entry name" value="ROK"/>
    <property type="match status" value="1"/>
</dbReference>
<sequence>MVDLIGNMVESIEEETGRIPDAISVVIAGAVDARRGIIRSSPNLFGGTEIEFSKMLEERLGKIVYIENDATATAISEKIFGNGKSQDNFLYITMSTGIGGGVFINNRIYRGSLGMAGEFGHMVIDPLGPVCGCGRRGCFEIMAGGKGTLRIAEAMNTYAKSPYLKKIPPEKLEARHVFDGAEAGDKECIRVIDKVVENMTRGVANLVNIFDPEAIMIGGGLSNSKELVVDGIAERLQEELKTMKRNVEIFRTNQITVELSPLAVVLYEKEMPSFNYERIIREMRQKIAEKTK</sequence>
<dbReference type="STRING" id="1673428.CPM_0583"/>
<dbReference type="PANTHER" id="PTHR18964">
    <property type="entry name" value="ROK (REPRESSOR, ORF, KINASE) FAMILY"/>
    <property type="match status" value="1"/>
</dbReference>
<evidence type="ECO:0000313" key="3">
    <source>
        <dbReference type="Proteomes" id="UP000187822"/>
    </source>
</evidence>
<dbReference type="InterPro" id="IPR049874">
    <property type="entry name" value="ROK_cs"/>
</dbReference>
<keyword evidence="3" id="KW-1185">Reference proteome</keyword>
<reference evidence="1 4" key="1">
    <citation type="submission" date="2016-04" db="EMBL/GenBank/DDBJ databases">
        <authorList>
            <person name="Evans L.H."/>
            <person name="Alamgir A."/>
            <person name="Owens N."/>
            <person name="Weber N.D."/>
            <person name="Virtaneva K."/>
            <person name="Barbian K."/>
            <person name="Babar A."/>
            <person name="Rosenke K."/>
        </authorList>
    </citation>
    <scope>NUCLEOTIDE SEQUENCE [LARGE SCALE GENOMIC DNA]</scope>
    <source>
        <strain evidence="1">S5</strain>
        <strain evidence="4">S5(T) (JCM 30642 \VKM B-2941)</strain>
    </source>
</reference>
<reference evidence="2" key="2">
    <citation type="submission" date="2016-06" db="EMBL/GenBank/DDBJ databases">
        <authorList>
            <person name="Olsen C.W."/>
            <person name="Carey S."/>
            <person name="Hinshaw L."/>
            <person name="Karasin A.I."/>
        </authorList>
    </citation>
    <scope>NUCLEOTIDE SEQUENCE [LARGE SCALE GENOMIC DNA]</scope>
    <source>
        <strain evidence="2">PM4</strain>
    </source>
</reference>
<evidence type="ECO:0000313" key="4">
    <source>
        <dbReference type="Proteomes" id="UP000195607"/>
    </source>
</evidence>
<dbReference type="SUPFAM" id="SSF53067">
    <property type="entry name" value="Actin-like ATPase domain"/>
    <property type="match status" value="2"/>
</dbReference>
<dbReference type="Gene3D" id="3.30.420.40">
    <property type="match status" value="2"/>
</dbReference>
<dbReference type="EMBL" id="LT671858">
    <property type="protein sequence ID" value="SIM48373.1"/>
    <property type="molecule type" value="Genomic_DNA"/>
</dbReference>